<evidence type="ECO:0000256" key="8">
    <source>
        <dbReference type="ARBA" id="ARBA00023326"/>
    </source>
</evidence>
<accession>A0A8J3XAD6</accession>
<evidence type="ECO:0000256" key="4">
    <source>
        <dbReference type="ARBA" id="ARBA00022801"/>
    </source>
</evidence>
<proteinExistence type="inferred from homology"/>
<comment type="caution">
    <text evidence="13">The sequence shown here is derived from an EMBL/GenBank/DDBJ whole genome shotgun (WGS) entry which is preliminary data.</text>
</comment>
<dbReference type="EMBL" id="BOOO01000037">
    <property type="protein sequence ID" value="GII33004.1"/>
    <property type="molecule type" value="Genomic_DNA"/>
</dbReference>
<dbReference type="GO" id="GO:0008422">
    <property type="term" value="F:beta-glucosidase activity"/>
    <property type="evidence" value="ECO:0007669"/>
    <property type="project" value="UniProtKB-EC"/>
</dbReference>
<dbReference type="InterPro" id="IPR017736">
    <property type="entry name" value="Glyco_hydro_1_beta-glucosidase"/>
</dbReference>
<evidence type="ECO:0000313" key="14">
    <source>
        <dbReference type="Proteomes" id="UP000650628"/>
    </source>
</evidence>
<evidence type="ECO:0000256" key="6">
    <source>
        <dbReference type="ARBA" id="ARBA00023277"/>
    </source>
</evidence>
<evidence type="ECO:0000256" key="2">
    <source>
        <dbReference type="ARBA" id="ARBA00010838"/>
    </source>
</evidence>
<keyword evidence="6" id="KW-0119">Carbohydrate metabolism</keyword>
<feature type="active site" description="Nucleophile" evidence="9 11">
    <location>
        <position position="379"/>
    </location>
</feature>
<dbReference type="NCBIfam" id="TIGR03356">
    <property type="entry name" value="BGL"/>
    <property type="match status" value="1"/>
</dbReference>
<keyword evidence="14" id="KW-1185">Reference proteome</keyword>
<feature type="binding site" evidence="10">
    <location>
        <position position="35"/>
    </location>
    <ligand>
        <name>substrate</name>
    </ligand>
</feature>
<evidence type="ECO:0000256" key="10">
    <source>
        <dbReference type="PIRSR" id="PIRSR617736-2"/>
    </source>
</evidence>
<sequence>MTDIEITGGPAAAVHDEPVRFPAGFVWGAASASYQIEGAISEDGRGPSIWDTFAHTPGAIFGGDTGDVACDHYHRYREDVGLLADLGATHYRFSLAWPRLQPGGRGPLNTAGLGFYDRLIDELLERNVQPWVTLYHWDLPQELEDAGGWPARDTAHRFAEYAELVYVRLGDRIADWTTLNEPWCSAYLGYAGGVHAPGRRDPADAVRAAHHLMLGHGLAVQAMRAHDASKRVGVTVNLYPVDPVGDSEADQDAARRIDALMNRQFLDPVLRGAYPDDLLRDLATVSNFAHIQDGDEAVIAQPLDFLGVNYYTRHVVRASGGPRQAHDSVSPWVASNDVEFVSRGVPATDMGWEIDPQGLHDVLTRVHREYRPIPLYVTENGAAFTDEIGPDGVIADQRRVDYLDSHFRVAARAILDGVDLRGYFVWSLTDNFEWAWGYSRRFGLVHIDYGTQQRTPKQSAHWFAQVTRRNCL</sequence>
<dbReference type="PROSITE" id="PS00572">
    <property type="entry name" value="GLYCOSYL_HYDROL_F1_1"/>
    <property type="match status" value="1"/>
</dbReference>
<dbReference type="InterPro" id="IPR033132">
    <property type="entry name" value="GH_1_N_CS"/>
</dbReference>
<dbReference type="Pfam" id="PF00232">
    <property type="entry name" value="Glyco_hydro_1"/>
    <property type="match status" value="1"/>
</dbReference>
<evidence type="ECO:0000256" key="3">
    <source>
        <dbReference type="ARBA" id="ARBA00012744"/>
    </source>
</evidence>
<feature type="binding site" evidence="10">
    <location>
        <begin position="433"/>
        <end position="434"/>
    </location>
    <ligand>
        <name>substrate</name>
    </ligand>
</feature>
<name>A0A8J3XAD6_9ACTN</name>
<evidence type="ECO:0000256" key="12">
    <source>
        <dbReference type="RuleBase" id="RU361175"/>
    </source>
</evidence>
<feature type="active site" description="Proton donor" evidence="9">
    <location>
        <position position="181"/>
    </location>
</feature>
<evidence type="ECO:0000256" key="5">
    <source>
        <dbReference type="ARBA" id="ARBA00023001"/>
    </source>
</evidence>
<keyword evidence="8" id="KW-0624">Polysaccharide degradation</keyword>
<keyword evidence="5" id="KW-0136">Cellulose degradation</keyword>
<comment type="catalytic activity">
    <reaction evidence="1 12">
        <text>Hydrolysis of terminal, non-reducing beta-D-glucosyl residues with release of beta-D-glucose.</text>
        <dbReference type="EC" id="3.2.1.21"/>
    </reaction>
</comment>
<reference evidence="13 14" key="1">
    <citation type="submission" date="2021-01" db="EMBL/GenBank/DDBJ databases">
        <title>Whole genome shotgun sequence of Planotetraspora mira NBRC 15435.</title>
        <authorList>
            <person name="Komaki H."/>
            <person name="Tamura T."/>
        </authorList>
    </citation>
    <scope>NUCLEOTIDE SEQUENCE [LARGE SCALE GENOMIC DNA]</scope>
    <source>
        <strain evidence="13 14">NBRC 15435</strain>
    </source>
</reference>
<feature type="binding site" evidence="10">
    <location>
        <position position="311"/>
    </location>
    <ligand>
        <name>substrate</name>
    </ligand>
</feature>
<dbReference type="PRINTS" id="PR00131">
    <property type="entry name" value="GLHYDRLASE1"/>
</dbReference>
<dbReference type="InterPro" id="IPR017853">
    <property type="entry name" value="GH"/>
</dbReference>
<feature type="binding site" evidence="10">
    <location>
        <position position="180"/>
    </location>
    <ligand>
        <name>substrate</name>
    </ligand>
</feature>
<organism evidence="13 14">
    <name type="scientific">Planotetraspora mira</name>
    <dbReference type="NCBI Taxonomy" id="58121"/>
    <lineage>
        <taxon>Bacteria</taxon>
        <taxon>Bacillati</taxon>
        <taxon>Actinomycetota</taxon>
        <taxon>Actinomycetes</taxon>
        <taxon>Streptosporangiales</taxon>
        <taxon>Streptosporangiaceae</taxon>
        <taxon>Planotetraspora</taxon>
    </lineage>
</organism>
<protein>
    <recommendedName>
        <fullName evidence="3 12">Beta-glucosidase</fullName>
        <ecNumber evidence="3 12">3.2.1.21</ecNumber>
    </recommendedName>
</protein>
<dbReference type="GO" id="GO:0030245">
    <property type="term" value="P:cellulose catabolic process"/>
    <property type="evidence" value="ECO:0007669"/>
    <property type="project" value="UniProtKB-KW"/>
</dbReference>
<dbReference type="PANTHER" id="PTHR10353">
    <property type="entry name" value="GLYCOSYL HYDROLASE"/>
    <property type="match status" value="1"/>
</dbReference>
<keyword evidence="7 12" id="KW-0326">Glycosidase</keyword>
<comment type="similarity">
    <text evidence="2 12">Belongs to the glycosyl hydrolase 1 family.</text>
</comment>
<dbReference type="Gene3D" id="3.20.20.80">
    <property type="entry name" value="Glycosidases"/>
    <property type="match status" value="1"/>
</dbReference>
<evidence type="ECO:0000313" key="13">
    <source>
        <dbReference type="EMBL" id="GII33004.1"/>
    </source>
</evidence>
<dbReference type="PANTHER" id="PTHR10353:SF36">
    <property type="entry name" value="LP05116P"/>
    <property type="match status" value="1"/>
</dbReference>
<dbReference type="SUPFAM" id="SSF51445">
    <property type="entry name" value="(Trans)glycosidases"/>
    <property type="match status" value="1"/>
</dbReference>
<dbReference type="FunFam" id="3.20.20.80:FF:000004">
    <property type="entry name" value="Beta-glucosidase 6-phospho-beta-glucosidase"/>
    <property type="match status" value="1"/>
</dbReference>
<dbReference type="GO" id="GO:0005829">
    <property type="term" value="C:cytosol"/>
    <property type="evidence" value="ECO:0007669"/>
    <property type="project" value="TreeGrafter"/>
</dbReference>
<dbReference type="Proteomes" id="UP000650628">
    <property type="component" value="Unassembled WGS sequence"/>
</dbReference>
<evidence type="ECO:0000256" key="1">
    <source>
        <dbReference type="ARBA" id="ARBA00000448"/>
    </source>
</evidence>
<keyword evidence="4 12" id="KW-0378">Hydrolase</keyword>
<dbReference type="PROSITE" id="PS00653">
    <property type="entry name" value="GLYCOSYL_HYDROL_F1_2"/>
    <property type="match status" value="1"/>
</dbReference>
<feature type="binding site" evidence="10">
    <location>
        <position position="426"/>
    </location>
    <ligand>
        <name>substrate</name>
    </ligand>
</feature>
<evidence type="ECO:0000256" key="7">
    <source>
        <dbReference type="ARBA" id="ARBA00023295"/>
    </source>
</evidence>
<dbReference type="RefSeq" id="WP_203956857.1">
    <property type="nucleotide sequence ID" value="NZ_BOOO01000037.1"/>
</dbReference>
<dbReference type="InterPro" id="IPR018120">
    <property type="entry name" value="Glyco_hydro_1_AS"/>
</dbReference>
<gene>
    <name evidence="13" type="ORF">Pmi06nite_64460</name>
</gene>
<evidence type="ECO:0000256" key="11">
    <source>
        <dbReference type="PROSITE-ProRule" id="PRU10055"/>
    </source>
</evidence>
<evidence type="ECO:0000256" key="9">
    <source>
        <dbReference type="PIRSR" id="PIRSR617736-1"/>
    </source>
</evidence>
<dbReference type="InterPro" id="IPR001360">
    <property type="entry name" value="Glyco_hydro_1"/>
</dbReference>
<dbReference type="AlphaFoldDB" id="A0A8J3XAD6"/>
<feature type="binding site" evidence="10">
    <location>
        <position position="136"/>
    </location>
    <ligand>
        <name>substrate</name>
    </ligand>
</feature>
<dbReference type="EC" id="3.2.1.21" evidence="3 12"/>